<dbReference type="PRINTS" id="PR00290">
    <property type="entry name" value="KAZALINHBTR"/>
</dbReference>
<sequence length="120" mass="12890">VLIISSCRILLSVKQESTSLHFGSTNCNNDVRALKTQGTGLTTSIIKKNLKQFTFVSGAQGTPGSSRKPVCAEMAEILACPMNFAPVCGSDGNTYANECLLCVERRRTKSDLLITRDGSC</sequence>
<dbReference type="Pfam" id="PF00050">
    <property type="entry name" value="Kazal_1"/>
    <property type="match status" value="1"/>
</dbReference>
<organism evidence="6 7">
    <name type="scientific">Cyprinus carpio carpio</name>
    <dbReference type="NCBI Taxonomy" id="630221"/>
    <lineage>
        <taxon>Eukaryota</taxon>
        <taxon>Metazoa</taxon>
        <taxon>Chordata</taxon>
        <taxon>Craniata</taxon>
        <taxon>Vertebrata</taxon>
        <taxon>Euteleostomi</taxon>
        <taxon>Actinopterygii</taxon>
        <taxon>Neopterygii</taxon>
        <taxon>Teleostei</taxon>
        <taxon>Ostariophysi</taxon>
        <taxon>Cypriniformes</taxon>
        <taxon>Cyprinidae</taxon>
        <taxon>Cyprininae</taxon>
        <taxon>Cyprinus</taxon>
    </lineage>
</organism>
<dbReference type="SMART" id="SM00280">
    <property type="entry name" value="KAZAL"/>
    <property type="match status" value="1"/>
</dbReference>
<keyword evidence="4" id="KW-0722">Serine protease inhibitor</keyword>
<dbReference type="GeneTree" id="ENSGT01000000214976"/>
<evidence type="ECO:0000256" key="5">
    <source>
        <dbReference type="ARBA" id="ARBA00023157"/>
    </source>
</evidence>
<keyword evidence="3" id="KW-0646">Protease inhibitor</keyword>
<dbReference type="AlphaFoldDB" id="A0A8C1APF7"/>
<protein>
    <submittedName>
        <fullName evidence="6">Uncharacterized protein</fullName>
    </submittedName>
</protein>
<dbReference type="GO" id="GO:0004867">
    <property type="term" value="F:serine-type endopeptidase inhibitor activity"/>
    <property type="evidence" value="ECO:0007669"/>
    <property type="project" value="UniProtKB-KW"/>
</dbReference>
<reference evidence="6" key="1">
    <citation type="submission" date="2025-08" db="UniProtKB">
        <authorList>
            <consortium name="Ensembl"/>
        </authorList>
    </citation>
    <scope>IDENTIFICATION</scope>
</reference>
<dbReference type="PROSITE" id="PS00282">
    <property type="entry name" value="KAZAL_1"/>
    <property type="match status" value="1"/>
</dbReference>
<evidence type="ECO:0000256" key="2">
    <source>
        <dbReference type="ARBA" id="ARBA00022525"/>
    </source>
</evidence>
<evidence type="ECO:0000256" key="4">
    <source>
        <dbReference type="ARBA" id="ARBA00022900"/>
    </source>
</evidence>
<dbReference type="SUPFAM" id="SSF100895">
    <property type="entry name" value="Kazal-type serine protease inhibitors"/>
    <property type="match status" value="1"/>
</dbReference>
<evidence type="ECO:0000313" key="6">
    <source>
        <dbReference type="Ensembl" id="ENSCCRP00000021339.2"/>
    </source>
</evidence>
<keyword evidence="7" id="KW-1185">Reference proteome</keyword>
<dbReference type="Proteomes" id="UP001108240">
    <property type="component" value="Unplaced"/>
</dbReference>
<name>A0A8C1APF7_CYPCA</name>
<dbReference type="PANTHER" id="PTHR47729">
    <property type="entry name" value="SERINE PEPTIDASE INHIBITOR, KAZAL TYPE 2, TANDEM DUPLICATE 1-RELATED"/>
    <property type="match status" value="1"/>
</dbReference>
<comment type="subcellular location">
    <subcellularLocation>
        <location evidence="1">Secreted</location>
    </subcellularLocation>
</comment>
<dbReference type="Ensembl" id="ENSCCRT00000023159.2">
    <property type="protein sequence ID" value="ENSCCRP00000021339.2"/>
    <property type="gene ID" value="ENSCCRG00000011687.2"/>
</dbReference>
<keyword evidence="5" id="KW-1015">Disulfide bond</keyword>
<dbReference type="Gene3D" id="3.30.60.30">
    <property type="match status" value="1"/>
</dbReference>
<keyword evidence="2" id="KW-0964">Secreted</keyword>
<dbReference type="GO" id="GO:0005576">
    <property type="term" value="C:extracellular region"/>
    <property type="evidence" value="ECO:0007669"/>
    <property type="project" value="UniProtKB-SubCell"/>
</dbReference>
<dbReference type="PANTHER" id="PTHR47729:SF1">
    <property type="entry name" value="OVOMUCOID-LIKE-RELATED"/>
    <property type="match status" value="1"/>
</dbReference>
<evidence type="ECO:0000313" key="7">
    <source>
        <dbReference type="Proteomes" id="UP001108240"/>
    </source>
</evidence>
<dbReference type="InterPro" id="IPR001239">
    <property type="entry name" value="Prot_inh_Kazal-m"/>
</dbReference>
<reference evidence="6" key="2">
    <citation type="submission" date="2025-09" db="UniProtKB">
        <authorList>
            <consortium name="Ensembl"/>
        </authorList>
    </citation>
    <scope>IDENTIFICATION</scope>
</reference>
<dbReference type="InterPro" id="IPR051597">
    <property type="entry name" value="Bifunctional_prot_inhibitor"/>
</dbReference>
<proteinExistence type="predicted"/>
<dbReference type="InterPro" id="IPR002350">
    <property type="entry name" value="Kazal_dom"/>
</dbReference>
<evidence type="ECO:0000256" key="1">
    <source>
        <dbReference type="ARBA" id="ARBA00004613"/>
    </source>
</evidence>
<dbReference type="PROSITE" id="PS51465">
    <property type="entry name" value="KAZAL_2"/>
    <property type="match status" value="1"/>
</dbReference>
<dbReference type="CDD" id="cd01327">
    <property type="entry name" value="KAZAL_PSTI"/>
    <property type="match status" value="1"/>
</dbReference>
<accession>A0A8C1APF7</accession>
<dbReference type="InterPro" id="IPR036058">
    <property type="entry name" value="Kazal_dom_sf"/>
</dbReference>
<evidence type="ECO:0000256" key="3">
    <source>
        <dbReference type="ARBA" id="ARBA00022690"/>
    </source>
</evidence>